<keyword evidence="2" id="KW-0812">Transmembrane</keyword>
<protein>
    <recommendedName>
        <fullName evidence="5">Oligosaccharide repeat unit polymerase</fullName>
    </recommendedName>
</protein>
<evidence type="ECO:0000313" key="3">
    <source>
        <dbReference type="EMBL" id="GAA5133637.1"/>
    </source>
</evidence>
<dbReference type="Proteomes" id="UP001499852">
    <property type="component" value="Unassembled WGS sequence"/>
</dbReference>
<dbReference type="RefSeq" id="WP_345734678.1">
    <property type="nucleotide sequence ID" value="NZ_BAABIA010000001.1"/>
</dbReference>
<organism evidence="3 4">
    <name type="scientific">Prosthecobacter algae</name>
    <dbReference type="NCBI Taxonomy" id="1144682"/>
    <lineage>
        <taxon>Bacteria</taxon>
        <taxon>Pseudomonadati</taxon>
        <taxon>Verrucomicrobiota</taxon>
        <taxon>Verrucomicrobiia</taxon>
        <taxon>Verrucomicrobiales</taxon>
        <taxon>Verrucomicrobiaceae</taxon>
        <taxon>Prosthecobacter</taxon>
    </lineage>
</organism>
<evidence type="ECO:0000256" key="1">
    <source>
        <dbReference type="SAM" id="MobiDB-lite"/>
    </source>
</evidence>
<evidence type="ECO:0000313" key="4">
    <source>
        <dbReference type="Proteomes" id="UP001499852"/>
    </source>
</evidence>
<gene>
    <name evidence="3" type="ORF">GCM10023213_03790</name>
</gene>
<sequence length="437" mass="48504">MLDFLFYLLIIAVVIPLVLAANKPARIFEYPYFMAAVFAVFILPQAYSLIRFPGGVKIGEIGDILLICTLCIVCCFLGYKLTPSFTMVRFISKPADPTRMFHVGLALTLVGIASIVLIPMQQIQFGSRGGMTGVGTIYLFFAGLSFPGFAVFLQLIRQKFTTLRLAGLLLSSLSPILSVYTGRREAAVIFFLSIAMTAYFSKRKAPSRIIIFSSLLFATLAIPATGAYRSLVQTGEVRRINRLDIVQNFKNFINQESILELRNAAAILESTRMEGKYGLGAGYWNQIVYRFIPAQVIGKDAKDAMLIGATVDRMYVGKLVGRYEIPAGSTRTGMADSYEQFGWLGCLFFAGVGMLFRSIWTAALYPHALFAQLFYIMICTSAMRSVTHQTVDFLPGVFYQLIFLGAAYLYARAPEPRAQPPRGSRYMQRPVRGSQGV</sequence>
<feature type="transmembrane region" description="Helical" evidence="2">
    <location>
        <begin position="393"/>
        <end position="411"/>
    </location>
</feature>
<accession>A0ABP9NT52</accession>
<name>A0ABP9NT52_9BACT</name>
<feature type="transmembrane region" description="Helical" evidence="2">
    <location>
        <begin position="369"/>
        <end position="386"/>
    </location>
</feature>
<feature type="transmembrane region" description="Helical" evidence="2">
    <location>
        <begin position="30"/>
        <end position="50"/>
    </location>
</feature>
<keyword evidence="2" id="KW-0472">Membrane</keyword>
<proteinExistence type="predicted"/>
<reference evidence="4" key="1">
    <citation type="journal article" date="2019" name="Int. J. Syst. Evol. Microbiol.">
        <title>The Global Catalogue of Microorganisms (GCM) 10K type strain sequencing project: providing services to taxonomists for standard genome sequencing and annotation.</title>
        <authorList>
            <consortium name="The Broad Institute Genomics Platform"/>
            <consortium name="The Broad Institute Genome Sequencing Center for Infectious Disease"/>
            <person name="Wu L."/>
            <person name="Ma J."/>
        </authorList>
    </citation>
    <scope>NUCLEOTIDE SEQUENCE [LARGE SCALE GENOMIC DNA]</scope>
    <source>
        <strain evidence="4">JCM 18053</strain>
    </source>
</reference>
<evidence type="ECO:0000256" key="2">
    <source>
        <dbReference type="SAM" id="Phobius"/>
    </source>
</evidence>
<feature type="transmembrane region" description="Helical" evidence="2">
    <location>
        <begin position="101"/>
        <end position="120"/>
    </location>
</feature>
<feature type="region of interest" description="Disordered" evidence="1">
    <location>
        <begin position="417"/>
        <end position="437"/>
    </location>
</feature>
<feature type="transmembrane region" description="Helical" evidence="2">
    <location>
        <begin position="62"/>
        <end position="81"/>
    </location>
</feature>
<feature type="transmembrane region" description="Helical" evidence="2">
    <location>
        <begin position="187"/>
        <end position="203"/>
    </location>
</feature>
<comment type="caution">
    <text evidence="3">The sequence shown here is derived from an EMBL/GenBank/DDBJ whole genome shotgun (WGS) entry which is preliminary data.</text>
</comment>
<evidence type="ECO:0008006" key="5">
    <source>
        <dbReference type="Google" id="ProtNLM"/>
    </source>
</evidence>
<keyword evidence="2" id="KW-1133">Transmembrane helix</keyword>
<feature type="transmembrane region" description="Helical" evidence="2">
    <location>
        <begin position="341"/>
        <end position="363"/>
    </location>
</feature>
<keyword evidence="4" id="KW-1185">Reference proteome</keyword>
<dbReference type="EMBL" id="BAABIA010000001">
    <property type="protein sequence ID" value="GAA5133637.1"/>
    <property type="molecule type" value="Genomic_DNA"/>
</dbReference>
<feature type="transmembrane region" description="Helical" evidence="2">
    <location>
        <begin position="132"/>
        <end position="156"/>
    </location>
</feature>
<feature type="transmembrane region" description="Helical" evidence="2">
    <location>
        <begin position="209"/>
        <end position="232"/>
    </location>
</feature>